<keyword evidence="4" id="KW-0653">Protein transport</keyword>
<dbReference type="GO" id="GO:0042147">
    <property type="term" value="P:retrograde transport, endosome to Golgi"/>
    <property type="evidence" value="ECO:0007669"/>
    <property type="project" value="InterPro"/>
</dbReference>
<name>A0A1R2D298_9CILI</name>
<dbReference type="GO" id="GO:0030904">
    <property type="term" value="C:retromer complex"/>
    <property type="evidence" value="ECO:0007669"/>
    <property type="project" value="InterPro"/>
</dbReference>
<keyword evidence="8" id="KW-1185">Reference proteome</keyword>
<dbReference type="FunFam" id="3.60.21.10:FF:000015">
    <property type="entry name" value="Vacuolar protein sorting-associated protein 29"/>
    <property type="match status" value="1"/>
</dbReference>
<evidence type="ECO:0000256" key="3">
    <source>
        <dbReference type="ARBA" id="ARBA00022448"/>
    </source>
</evidence>
<evidence type="ECO:0000256" key="1">
    <source>
        <dbReference type="ARBA" id="ARBA00005945"/>
    </source>
</evidence>
<dbReference type="InterPro" id="IPR000979">
    <property type="entry name" value="Phosphodiesterase_MJ0936/Vps29"/>
</dbReference>
<dbReference type="SUPFAM" id="SSF56300">
    <property type="entry name" value="Metallo-dependent phosphatases"/>
    <property type="match status" value="1"/>
</dbReference>
<evidence type="ECO:0000256" key="2">
    <source>
        <dbReference type="ARBA" id="ARBA00017767"/>
    </source>
</evidence>
<dbReference type="InterPro" id="IPR028661">
    <property type="entry name" value="Vps29"/>
</dbReference>
<comment type="caution">
    <text evidence="7">The sequence shown here is derived from an EMBL/GenBank/DDBJ whole genome shotgun (WGS) entry which is preliminary data.</text>
</comment>
<evidence type="ECO:0000256" key="4">
    <source>
        <dbReference type="ARBA" id="ARBA00022927"/>
    </source>
</evidence>
<sequence length="193" mass="21147">MANIKMSQFGELVLLIGDLHIPQRSVDLPDKFKELLVPGKVQHILCTGNVGNREHSDWLKSLAANVHFVRGDFDEGTSLPEQKLITIGDWKLGLIHGHQVIPWGDKEALSNIQRVMDCDLLVSGHTHSSSIDTYDAKHFINPGSATGAYSPLTSESRPSFLIIALQGREATTFLYELIDGNVSVSKGSLTKSS</sequence>
<dbReference type="AlphaFoldDB" id="A0A1R2D298"/>
<evidence type="ECO:0000313" key="7">
    <source>
        <dbReference type="EMBL" id="OMJ95330.1"/>
    </source>
</evidence>
<protein>
    <recommendedName>
        <fullName evidence="2 5">Vacuolar protein sorting-associated protein 29</fullName>
    </recommendedName>
</protein>
<gene>
    <name evidence="7" type="ORF">SteCoe_1393</name>
</gene>
<proteinExistence type="inferred from homology"/>
<comment type="similarity">
    <text evidence="1 5">Belongs to the VPS29 family.</text>
</comment>
<keyword evidence="3" id="KW-0813">Transport</keyword>
<dbReference type="InterPro" id="IPR024654">
    <property type="entry name" value="Calcineurin-like_PHP_lpxH"/>
</dbReference>
<accession>A0A1R2D298</accession>
<dbReference type="GO" id="GO:0015031">
    <property type="term" value="P:protein transport"/>
    <property type="evidence" value="ECO:0007669"/>
    <property type="project" value="UniProtKB-KW"/>
</dbReference>
<dbReference type="GO" id="GO:0031410">
    <property type="term" value="C:cytoplasmic vesicle"/>
    <property type="evidence" value="ECO:0007669"/>
    <property type="project" value="UniProtKB-ARBA"/>
</dbReference>
<dbReference type="GO" id="GO:0005829">
    <property type="term" value="C:cytosol"/>
    <property type="evidence" value="ECO:0007669"/>
    <property type="project" value="GOC"/>
</dbReference>
<dbReference type="EMBL" id="MPUH01000014">
    <property type="protein sequence ID" value="OMJ95330.1"/>
    <property type="molecule type" value="Genomic_DNA"/>
</dbReference>
<dbReference type="CDD" id="cd07394">
    <property type="entry name" value="MPP_Vps29"/>
    <property type="match status" value="1"/>
</dbReference>
<dbReference type="OrthoDB" id="10258130at2759"/>
<evidence type="ECO:0000259" key="6">
    <source>
        <dbReference type="Pfam" id="PF12850"/>
    </source>
</evidence>
<evidence type="ECO:0000256" key="5">
    <source>
        <dbReference type="RuleBase" id="RU362040"/>
    </source>
</evidence>
<reference evidence="7 8" key="1">
    <citation type="submission" date="2016-11" db="EMBL/GenBank/DDBJ databases">
        <title>The macronuclear genome of Stentor coeruleus: a giant cell with tiny introns.</title>
        <authorList>
            <person name="Slabodnick M."/>
            <person name="Ruby J.G."/>
            <person name="Reiff S.B."/>
            <person name="Swart E.C."/>
            <person name="Gosai S."/>
            <person name="Prabakaran S."/>
            <person name="Witkowska E."/>
            <person name="Larue G.E."/>
            <person name="Fisher S."/>
            <person name="Freeman R.M."/>
            <person name="Gunawardena J."/>
            <person name="Chu W."/>
            <person name="Stover N.A."/>
            <person name="Gregory B.D."/>
            <person name="Nowacki M."/>
            <person name="Derisi J."/>
            <person name="Roy S.W."/>
            <person name="Marshall W.F."/>
            <person name="Sood P."/>
        </authorList>
    </citation>
    <scope>NUCLEOTIDE SEQUENCE [LARGE SCALE GENOMIC DNA]</scope>
    <source>
        <strain evidence="7">WM001</strain>
    </source>
</reference>
<dbReference type="Pfam" id="PF12850">
    <property type="entry name" value="Metallophos_2"/>
    <property type="match status" value="1"/>
</dbReference>
<dbReference type="InterPro" id="IPR029052">
    <property type="entry name" value="Metallo-depent_PP-like"/>
</dbReference>
<dbReference type="PANTHER" id="PTHR11124">
    <property type="entry name" value="VACUOLAR SORTING PROTEIN VPS29"/>
    <property type="match status" value="1"/>
</dbReference>
<dbReference type="Gene3D" id="3.60.21.10">
    <property type="match status" value="1"/>
</dbReference>
<organism evidence="7 8">
    <name type="scientific">Stentor coeruleus</name>
    <dbReference type="NCBI Taxonomy" id="5963"/>
    <lineage>
        <taxon>Eukaryota</taxon>
        <taxon>Sar</taxon>
        <taxon>Alveolata</taxon>
        <taxon>Ciliophora</taxon>
        <taxon>Postciliodesmatophora</taxon>
        <taxon>Heterotrichea</taxon>
        <taxon>Heterotrichida</taxon>
        <taxon>Stentoridae</taxon>
        <taxon>Stentor</taxon>
    </lineage>
</organism>
<dbReference type="NCBIfam" id="TIGR00040">
    <property type="entry name" value="yfcE"/>
    <property type="match status" value="1"/>
</dbReference>
<feature type="domain" description="Calcineurin-like phosphoesterase" evidence="6">
    <location>
        <begin position="13"/>
        <end position="163"/>
    </location>
</feature>
<evidence type="ECO:0000313" key="8">
    <source>
        <dbReference type="Proteomes" id="UP000187209"/>
    </source>
</evidence>
<dbReference type="Proteomes" id="UP000187209">
    <property type="component" value="Unassembled WGS sequence"/>
</dbReference>